<comment type="subunit">
    <text evidence="7">Interacts 1:1 with ECF RNA polymerase sigma-E (RpoE); this inhibits the interaction of sigma-E with the RNA polymerase catalytic core and leads to a decreased expression of sigma-E-regulated genes. Interacts with RseB.</text>
</comment>
<gene>
    <name evidence="11" type="ORF">CWI81_02440</name>
</gene>
<feature type="region of interest" description="Disordered" evidence="8">
    <location>
        <begin position="138"/>
        <end position="212"/>
    </location>
</feature>
<dbReference type="GO" id="GO:0016989">
    <property type="term" value="F:sigma factor antagonist activity"/>
    <property type="evidence" value="ECO:0007669"/>
    <property type="project" value="InterPro"/>
</dbReference>
<dbReference type="GO" id="GO:0005886">
    <property type="term" value="C:plasma membrane"/>
    <property type="evidence" value="ECO:0007669"/>
    <property type="project" value="UniProtKB-SubCell"/>
</dbReference>
<dbReference type="Proteomes" id="UP000287908">
    <property type="component" value="Unassembled WGS sequence"/>
</dbReference>
<dbReference type="CDD" id="cd16328">
    <property type="entry name" value="RseA_N"/>
    <property type="match status" value="1"/>
</dbReference>
<evidence type="ECO:0000313" key="11">
    <source>
        <dbReference type="EMBL" id="RUO78123.1"/>
    </source>
</evidence>
<evidence type="ECO:0000256" key="7">
    <source>
        <dbReference type="PIRNR" id="PIRNR016938"/>
    </source>
</evidence>
<evidence type="ECO:0000256" key="4">
    <source>
        <dbReference type="ARBA" id="ARBA00022692"/>
    </source>
</evidence>
<dbReference type="PANTHER" id="PTHR38104:SF1">
    <property type="entry name" value="ANTI-SIGMA-E FACTOR RSEA"/>
    <property type="match status" value="1"/>
</dbReference>
<dbReference type="InterPro" id="IPR052383">
    <property type="entry name" value="Anti-sigma-E_RseA-like"/>
</dbReference>
<evidence type="ECO:0000256" key="1">
    <source>
        <dbReference type="ARBA" id="ARBA00004162"/>
    </source>
</evidence>
<dbReference type="PIRSF" id="PIRSF016938">
    <property type="entry name" value="RseA"/>
    <property type="match status" value="1"/>
</dbReference>
<keyword evidence="12" id="KW-1185">Reference proteome</keyword>
<organism evidence="11 12">
    <name type="scientific">Idiomarina seosinensis</name>
    <dbReference type="NCBI Taxonomy" id="281739"/>
    <lineage>
        <taxon>Bacteria</taxon>
        <taxon>Pseudomonadati</taxon>
        <taxon>Pseudomonadota</taxon>
        <taxon>Gammaproteobacteria</taxon>
        <taxon>Alteromonadales</taxon>
        <taxon>Idiomarinaceae</taxon>
        <taxon>Idiomarina</taxon>
    </lineage>
</organism>
<comment type="similarity">
    <text evidence="2 7">Belongs to the RseA family.</text>
</comment>
<dbReference type="Gene3D" id="1.10.10.880">
    <property type="entry name" value="Anti sigma-E protein RseA, N-terminal domain"/>
    <property type="match status" value="1"/>
</dbReference>
<dbReference type="EMBL" id="PIQF01000001">
    <property type="protein sequence ID" value="RUO78123.1"/>
    <property type="molecule type" value="Genomic_DNA"/>
</dbReference>
<feature type="compositionally biased region" description="Polar residues" evidence="8">
    <location>
        <begin position="147"/>
        <end position="156"/>
    </location>
</feature>
<comment type="subcellular location">
    <subcellularLocation>
        <location evidence="7">Cell inner membrane</location>
    </subcellularLocation>
    <subcellularLocation>
        <location evidence="1">Cell membrane</location>
        <topology evidence="1">Single-pass membrane protein</topology>
    </subcellularLocation>
</comment>
<evidence type="ECO:0000256" key="2">
    <source>
        <dbReference type="ARBA" id="ARBA00005837"/>
    </source>
</evidence>
<sequence>MSKDEKNSPEVEATSALFDGEVADCASLDDWLDNTENTERWHRYSIISSSLKGDLAEVAHIDISARVSASIDDESSAKVVRTSFSSRSAAARKAAARWLQPAGKAAVAAGVAVVAVLTVQTYQQPASVPSAEEPAFMTAPIGGRQPVSYSPSANTTSADQQQQQARESQLRRQAQSYLIDHQQQLMIVEGKANQTRSDKNESPESQQKDGSQ</sequence>
<feature type="compositionally biased region" description="Polar residues" evidence="8">
    <location>
        <begin position="203"/>
        <end position="212"/>
    </location>
</feature>
<dbReference type="InterPro" id="IPR005572">
    <property type="entry name" value="Anti-sigma_E_RseA_N"/>
</dbReference>
<dbReference type="InterPro" id="IPR005573">
    <property type="entry name" value="Anti-sigma_E_RseA_C"/>
</dbReference>
<keyword evidence="5" id="KW-1133">Transmembrane helix</keyword>
<evidence type="ECO:0000259" key="9">
    <source>
        <dbReference type="Pfam" id="PF03872"/>
    </source>
</evidence>
<keyword evidence="6 7" id="KW-0472">Membrane</keyword>
<dbReference type="SUPFAM" id="SSF89069">
    <property type="entry name" value="N-terminal, cytoplasmic domain of anti-sigmaE factor RseA"/>
    <property type="match status" value="1"/>
</dbReference>
<comment type="function">
    <text evidence="7">An anti-sigma factor for extracytoplasmic function (ECF) sigma factor sigma-E (RpoE). ECF sigma factors are held in an inactive form by an anti-sigma factor until released by regulated intramembrane proteolysis (RIP). RIP occurs when an extracytoplasmic signal triggers a concerted proteolytic cascade to transmit information and elicit cellular responses. The membrane-spanning regulatory substrate protein is first cut periplasmically (site-1 protease, S1P, DegS), then within the membrane itself (site-2 protease, S2P, RseP), while cytoplasmic proteases finish degrading the anti-sigma factor, liberating sigma-E.</text>
</comment>
<dbReference type="Pfam" id="PF03872">
    <property type="entry name" value="RseA_N"/>
    <property type="match status" value="1"/>
</dbReference>
<evidence type="ECO:0000256" key="6">
    <source>
        <dbReference type="ARBA" id="ARBA00023136"/>
    </source>
</evidence>
<evidence type="ECO:0000256" key="3">
    <source>
        <dbReference type="ARBA" id="ARBA00022475"/>
    </source>
</evidence>
<keyword evidence="4" id="KW-0812">Transmembrane</keyword>
<reference evidence="11 12" key="1">
    <citation type="journal article" date="2011" name="Front. Microbiol.">
        <title>Genomic signatures of strain selection and enhancement in Bacillus atrophaeus var. globigii, a historical biowarfare simulant.</title>
        <authorList>
            <person name="Gibbons H.S."/>
            <person name="Broomall S.M."/>
            <person name="McNew L.A."/>
            <person name="Daligault H."/>
            <person name="Chapman C."/>
            <person name="Bruce D."/>
            <person name="Karavis M."/>
            <person name="Krepps M."/>
            <person name="McGregor P.A."/>
            <person name="Hong C."/>
            <person name="Park K.H."/>
            <person name="Akmal A."/>
            <person name="Feldman A."/>
            <person name="Lin J.S."/>
            <person name="Chang W.E."/>
            <person name="Higgs B.W."/>
            <person name="Demirev P."/>
            <person name="Lindquist J."/>
            <person name="Liem A."/>
            <person name="Fochler E."/>
            <person name="Read T.D."/>
            <person name="Tapia R."/>
            <person name="Johnson S."/>
            <person name="Bishop-Lilly K.A."/>
            <person name="Detter C."/>
            <person name="Han C."/>
            <person name="Sozhamannan S."/>
            <person name="Rosenzweig C.N."/>
            <person name="Skowronski E.W."/>
        </authorList>
    </citation>
    <scope>NUCLEOTIDE SEQUENCE [LARGE SCALE GENOMIC DNA]</scope>
    <source>
        <strain evidence="11 12">CL-SP19</strain>
    </source>
</reference>
<dbReference type="Pfam" id="PF03873">
    <property type="entry name" value="RseA_C"/>
    <property type="match status" value="1"/>
</dbReference>
<dbReference type="InterPro" id="IPR036147">
    <property type="entry name" value="Anti-sigma_E_RseA_N_sf"/>
</dbReference>
<name>A0A432ZJM9_9GAMM</name>
<keyword evidence="3 7" id="KW-1003">Cell membrane</keyword>
<comment type="caution">
    <text evidence="11">The sequence shown here is derived from an EMBL/GenBank/DDBJ whole genome shotgun (WGS) entry which is preliminary data.</text>
</comment>
<feature type="domain" description="Anti sigma-E protein RseA N-terminal" evidence="9">
    <location>
        <begin position="12"/>
        <end position="89"/>
    </location>
</feature>
<dbReference type="PANTHER" id="PTHR38104">
    <property type="match status" value="1"/>
</dbReference>
<keyword evidence="7" id="KW-0997">Cell inner membrane</keyword>
<accession>A0A432ZJM9</accession>
<evidence type="ECO:0000256" key="8">
    <source>
        <dbReference type="SAM" id="MobiDB-lite"/>
    </source>
</evidence>
<dbReference type="AlphaFoldDB" id="A0A432ZJM9"/>
<evidence type="ECO:0000256" key="5">
    <source>
        <dbReference type="ARBA" id="ARBA00022989"/>
    </source>
</evidence>
<feature type="domain" description="Anti sigma-E protein RseA C-terminal" evidence="10">
    <location>
        <begin position="132"/>
        <end position="186"/>
    </location>
</feature>
<dbReference type="OrthoDB" id="5298512at2"/>
<evidence type="ECO:0000259" key="10">
    <source>
        <dbReference type="Pfam" id="PF03873"/>
    </source>
</evidence>
<protein>
    <recommendedName>
        <fullName evidence="7">Anti-sigma-E factor RseA</fullName>
    </recommendedName>
    <alternativeName>
        <fullName evidence="7">Regulator of SigE</fullName>
    </alternativeName>
    <alternativeName>
        <fullName evidence="7">Sigma-E anti-sigma factor RseA</fullName>
    </alternativeName>
    <alternativeName>
        <fullName evidence="7">Sigma-E factor negative regulatory protein</fullName>
    </alternativeName>
</protein>
<feature type="compositionally biased region" description="Low complexity" evidence="8">
    <location>
        <begin position="157"/>
        <end position="176"/>
    </location>
</feature>
<dbReference type="InterPro" id="IPR026279">
    <property type="entry name" value="RseA"/>
</dbReference>
<proteinExistence type="inferred from homology"/>
<evidence type="ECO:0000313" key="12">
    <source>
        <dbReference type="Proteomes" id="UP000287908"/>
    </source>
</evidence>